<protein>
    <recommendedName>
        <fullName evidence="5">Pilus assembly protein PilX</fullName>
    </recommendedName>
</protein>
<keyword evidence="2" id="KW-1133">Transmembrane helix</keyword>
<dbReference type="AlphaFoldDB" id="A0A8J3B484"/>
<accession>A0A8J3B484</accession>
<evidence type="ECO:0000256" key="2">
    <source>
        <dbReference type="SAM" id="Phobius"/>
    </source>
</evidence>
<feature type="region of interest" description="Disordered" evidence="1">
    <location>
        <begin position="162"/>
        <end position="183"/>
    </location>
</feature>
<proteinExistence type="predicted"/>
<evidence type="ECO:0000313" key="3">
    <source>
        <dbReference type="EMBL" id="GGI54803.1"/>
    </source>
</evidence>
<dbReference type="Proteomes" id="UP000627205">
    <property type="component" value="Unassembled WGS sequence"/>
</dbReference>
<evidence type="ECO:0008006" key="5">
    <source>
        <dbReference type="Google" id="ProtNLM"/>
    </source>
</evidence>
<sequence length="213" mass="22914">MRHDFFKRQQGVVLLIALIVLVAMTLAGIALVRSVDTGNLAAGNLAFRQGASLAADDGIEAGITWLSGQQGGGNSLKDDQAGNGYYATSQDALDVTNKTITSAAVDWDHNSCKDLDVTNCIQPSASVEVKDDGVVLYTYSYIIHRLCSKPLGYNDKDNSCVTYQGSDDKSPSRDAPQAGDTRFAGEPVPYYRITTRVLGPRNTTSFVQAVVHY</sequence>
<keyword evidence="4" id="KW-1185">Reference proteome</keyword>
<reference evidence="3" key="1">
    <citation type="journal article" date="2014" name="Int. J. Syst. Evol. Microbiol.">
        <title>Complete genome sequence of Corynebacterium casei LMG S-19264T (=DSM 44701T), isolated from a smear-ripened cheese.</title>
        <authorList>
            <consortium name="US DOE Joint Genome Institute (JGI-PGF)"/>
            <person name="Walter F."/>
            <person name="Albersmeier A."/>
            <person name="Kalinowski J."/>
            <person name="Ruckert C."/>
        </authorList>
    </citation>
    <scope>NUCLEOTIDE SEQUENCE</scope>
    <source>
        <strain evidence="3">CCM 7664</strain>
    </source>
</reference>
<dbReference type="EMBL" id="BMDP01000003">
    <property type="protein sequence ID" value="GGI54803.1"/>
    <property type="molecule type" value="Genomic_DNA"/>
</dbReference>
<comment type="caution">
    <text evidence="3">The sequence shown here is derived from an EMBL/GenBank/DDBJ whole genome shotgun (WGS) entry which is preliminary data.</text>
</comment>
<gene>
    <name evidence="3" type="ORF">GCM10011430_19770</name>
</gene>
<name>A0A8J3B484_9BURK</name>
<dbReference type="RefSeq" id="WP_188421276.1">
    <property type="nucleotide sequence ID" value="NZ_BMDP01000003.1"/>
</dbReference>
<organism evidence="3 4">
    <name type="scientific">Oxalicibacterium solurbis</name>
    <dbReference type="NCBI Taxonomy" id="69280"/>
    <lineage>
        <taxon>Bacteria</taxon>
        <taxon>Pseudomonadati</taxon>
        <taxon>Pseudomonadota</taxon>
        <taxon>Betaproteobacteria</taxon>
        <taxon>Burkholderiales</taxon>
        <taxon>Oxalobacteraceae</taxon>
        <taxon>Oxalicibacterium</taxon>
    </lineage>
</organism>
<keyword evidence="2" id="KW-0812">Transmembrane</keyword>
<reference evidence="3" key="2">
    <citation type="submission" date="2020-09" db="EMBL/GenBank/DDBJ databases">
        <authorList>
            <person name="Sun Q."/>
            <person name="Sedlacek I."/>
        </authorList>
    </citation>
    <scope>NUCLEOTIDE SEQUENCE</scope>
    <source>
        <strain evidence="3">CCM 7664</strain>
    </source>
</reference>
<evidence type="ECO:0000313" key="4">
    <source>
        <dbReference type="Proteomes" id="UP000627205"/>
    </source>
</evidence>
<evidence type="ECO:0000256" key="1">
    <source>
        <dbReference type="SAM" id="MobiDB-lite"/>
    </source>
</evidence>
<feature type="transmembrane region" description="Helical" evidence="2">
    <location>
        <begin position="12"/>
        <end position="32"/>
    </location>
</feature>
<keyword evidence="2" id="KW-0472">Membrane</keyword>